<dbReference type="EMBL" id="BIMW01000075">
    <property type="protein sequence ID" value="GCE93593.1"/>
    <property type="molecule type" value="Genomic_DNA"/>
</dbReference>
<dbReference type="InterPro" id="IPR003811">
    <property type="entry name" value="G3P_acylTferase_PlsY"/>
</dbReference>
<proteinExistence type="predicted"/>
<dbReference type="Gene3D" id="3.50.30.10">
    <property type="entry name" value="Phosphohistidine domain"/>
    <property type="match status" value="1"/>
</dbReference>
<evidence type="ECO:0000259" key="11">
    <source>
        <dbReference type="Pfam" id="PF00391"/>
    </source>
</evidence>
<name>A0A5M3T1M9_LIMPL</name>
<evidence type="ECO:0000256" key="4">
    <source>
        <dbReference type="ARBA" id="ARBA00022692"/>
    </source>
</evidence>
<evidence type="ECO:0000256" key="2">
    <source>
        <dbReference type="ARBA" id="ARBA00022516"/>
    </source>
</evidence>
<evidence type="ECO:0000256" key="7">
    <source>
        <dbReference type="ARBA" id="ARBA00023136"/>
    </source>
</evidence>
<keyword evidence="14" id="KW-1185">Reference proteome</keyword>
<keyword evidence="6" id="KW-0443">Lipid metabolism</keyword>
<dbReference type="RefSeq" id="WP_014274711.1">
    <property type="nucleotide sequence ID" value="NZ_BIMW01000075.1"/>
</dbReference>
<comment type="caution">
    <text evidence="13">The sequence shown here is derived from an EMBL/GenBank/DDBJ whole genome shotgun (WGS) entry which is preliminary data.</text>
</comment>
<protein>
    <submittedName>
        <fullName evidence="13">Phosphoenolpyruvate synthase</fullName>
    </submittedName>
</protein>
<dbReference type="Proteomes" id="UP000326169">
    <property type="component" value="Unassembled WGS sequence"/>
</dbReference>
<evidence type="ECO:0000256" key="3">
    <source>
        <dbReference type="ARBA" id="ARBA00022679"/>
    </source>
</evidence>
<feature type="transmembrane region" description="Helical" evidence="10">
    <location>
        <begin position="121"/>
        <end position="140"/>
    </location>
</feature>
<dbReference type="InterPro" id="IPR051549">
    <property type="entry name" value="PEP_Utilizing_Enz"/>
</dbReference>
<evidence type="ECO:0000256" key="10">
    <source>
        <dbReference type="SAM" id="Phobius"/>
    </source>
</evidence>
<feature type="transmembrane region" description="Helical" evidence="10">
    <location>
        <begin position="6"/>
        <end position="27"/>
    </location>
</feature>
<dbReference type="PANTHER" id="PTHR43615:SF1">
    <property type="entry name" value="PPDK_N DOMAIN-CONTAINING PROTEIN"/>
    <property type="match status" value="1"/>
</dbReference>
<dbReference type="Gene3D" id="3.30.470.20">
    <property type="entry name" value="ATP-grasp fold, B domain"/>
    <property type="match status" value="1"/>
</dbReference>
<dbReference type="GeneID" id="301682501"/>
<feature type="transmembrane region" description="Helical" evidence="10">
    <location>
        <begin position="152"/>
        <end position="169"/>
    </location>
</feature>
<dbReference type="InterPro" id="IPR013815">
    <property type="entry name" value="ATP_grasp_subdomain_1"/>
</dbReference>
<reference evidence="13 14" key="1">
    <citation type="journal article" date="2019" name="J Genomics">
        <title>The Draft Genome of a Hydrogen-producing Cyanobacterium, Arthrospira platensis NIES-46.</title>
        <authorList>
            <person name="Suzuki S."/>
            <person name="Yamaguchi H."/>
            <person name="Kawachi M."/>
        </authorList>
    </citation>
    <scope>NUCLEOTIDE SEQUENCE [LARGE SCALE GENOMIC DNA]</scope>
    <source>
        <strain evidence="13 14">NIES-46</strain>
    </source>
</reference>
<keyword evidence="7 10" id="KW-0472">Membrane</keyword>
<keyword evidence="2" id="KW-0444">Lipid biosynthesis</keyword>
<feature type="transmembrane region" description="Helical" evidence="10">
    <location>
        <begin position="175"/>
        <end position="195"/>
    </location>
</feature>
<evidence type="ECO:0000256" key="1">
    <source>
        <dbReference type="ARBA" id="ARBA00022475"/>
    </source>
</evidence>
<evidence type="ECO:0000256" key="6">
    <source>
        <dbReference type="ARBA" id="ARBA00023098"/>
    </source>
</evidence>
<evidence type="ECO:0000256" key="5">
    <source>
        <dbReference type="ARBA" id="ARBA00022989"/>
    </source>
</evidence>
<keyword evidence="3" id="KW-0808">Transferase</keyword>
<accession>A0A5M3T1M9</accession>
<feature type="domain" description="PEP-utilising enzyme mobile" evidence="11">
    <location>
        <begin position="893"/>
        <end position="960"/>
    </location>
</feature>
<dbReference type="Pfam" id="PF00391">
    <property type="entry name" value="PEP-utilizers"/>
    <property type="match status" value="1"/>
</dbReference>
<evidence type="ECO:0000256" key="8">
    <source>
        <dbReference type="ARBA" id="ARBA00023209"/>
    </source>
</evidence>
<feature type="transmembrane region" description="Helical" evidence="10">
    <location>
        <begin position="83"/>
        <end position="101"/>
    </location>
</feature>
<dbReference type="SUPFAM" id="SSF56059">
    <property type="entry name" value="Glutathione synthetase ATP-binding domain-like"/>
    <property type="match status" value="1"/>
</dbReference>
<evidence type="ECO:0000259" key="12">
    <source>
        <dbReference type="Pfam" id="PF01326"/>
    </source>
</evidence>
<dbReference type="InterPro" id="IPR002192">
    <property type="entry name" value="PPDK_AMP/ATP-bd"/>
</dbReference>
<dbReference type="Pfam" id="PF02660">
    <property type="entry name" value="G3P_acyltransf"/>
    <property type="match status" value="1"/>
</dbReference>
<dbReference type="SMART" id="SM01207">
    <property type="entry name" value="G3P_acyltransf"/>
    <property type="match status" value="1"/>
</dbReference>
<evidence type="ECO:0000313" key="14">
    <source>
        <dbReference type="Proteomes" id="UP000326169"/>
    </source>
</evidence>
<evidence type="ECO:0000313" key="13">
    <source>
        <dbReference type="EMBL" id="GCE93593.1"/>
    </source>
</evidence>
<keyword evidence="9" id="KW-1208">Phospholipid metabolism</keyword>
<keyword evidence="4 10" id="KW-0812">Transmembrane</keyword>
<feature type="domain" description="Pyruvate phosphate dikinase AMP/ATP-binding" evidence="12">
    <location>
        <begin position="274"/>
        <end position="399"/>
    </location>
</feature>
<keyword evidence="8" id="KW-0594">Phospholipid biosynthesis</keyword>
<evidence type="ECO:0000256" key="9">
    <source>
        <dbReference type="ARBA" id="ARBA00023264"/>
    </source>
</evidence>
<dbReference type="PANTHER" id="PTHR43615">
    <property type="entry name" value="PHOSPHOENOLPYRUVATE SYNTHASE-RELATED"/>
    <property type="match status" value="1"/>
</dbReference>
<feature type="domain" description="Pyruvate phosphate dikinase AMP/ATP-binding" evidence="12">
    <location>
        <begin position="413"/>
        <end position="460"/>
    </location>
</feature>
<dbReference type="InterPro" id="IPR008279">
    <property type="entry name" value="PEP-util_enz_mobile_dom"/>
</dbReference>
<dbReference type="Gene3D" id="3.30.1490.20">
    <property type="entry name" value="ATP-grasp fold, A domain"/>
    <property type="match status" value="1"/>
</dbReference>
<dbReference type="Pfam" id="PF01326">
    <property type="entry name" value="PPDK_N"/>
    <property type="match status" value="2"/>
</dbReference>
<dbReference type="InterPro" id="IPR036637">
    <property type="entry name" value="Phosphohistidine_dom_sf"/>
</dbReference>
<organism evidence="13 14">
    <name type="scientific">Limnospira platensis NIES-46</name>
    <dbReference type="NCBI Taxonomy" id="1236695"/>
    <lineage>
        <taxon>Bacteria</taxon>
        <taxon>Bacillati</taxon>
        <taxon>Cyanobacteriota</taxon>
        <taxon>Cyanophyceae</taxon>
        <taxon>Oscillatoriophycideae</taxon>
        <taxon>Oscillatoriales</taxon>
        <taxon>Sirenicapillariaceae</taxon>
        <taxon>Limnospira</taxon>
    </lineage>
</organism>
<sequence>MPPWVAGLLMIVGSFVLGGLPLTSWIVKGLTRIDLAKQGSGNVGVAAAFTQAGRVAGIFAAVAEALRGIIPVIAARSLFPSEWEPLALISLVFLVVGRYVIAKGGGVTNATWGVLVYSPPVAISAGISGLLLWRLALTIWPSQPTRARLRAMRFACLSSPVWLAAWHSLPDHRDLSLGELLAAIALALVLIIINLRQGDDFGLFMKQELLSLNDSLDIDSCGEKATRLSQLKQAGFKVPSGWVLPTIGNQEISRDSQSQHQDEIDYFELPTPSYNYPLIVRSSALGEDGDTSSAAGQYTTVGPITSEADLRSAIARCRDSYWSAEAKAYRHQRNLSSNGIAVLIQPYISAQISGVMFTRNPLDGGSQVVIEALAGEGDVVVSGQNTPVHLEIDTATETATYESLNQLGDDGLLSRSLLGDLVAEAQAIEAFYHGFPQDIEWVWDGEQIWILQTRPITNLRPIWTRKIAAEVIPGVIPPLTWSINQPLTCGVWGEIFSIVLGKKATKLDFKETATLLGSHAYFNATLLGEIFRMMGLPEQGLEFLLRGENMGKPPLKTMLASVPGLWLLVQRELALVHEFERDRQKIFAPGLQRLEADSYYETRLPSSLSLPQLIQRVDRIQELLKSATYYNILGPIGLAIRRSLFQVPEEWLPVGNSPEVASMRELQKIADRLPEGENLQVLAEQFSQNSELQQQFKQWLREYGYLSEVGTDISVATWWEQPQTFRQMLFTMAENPASGTNRNLGGFSLWQKWRLNRCYKRAIIKGEIAEVYGKLLAHLRWTFLAIEAAALESEILTQPGDIFFLKLSEIRSWIESGIDPQWREVVKRRRQQHECDRDRTVPSVVYGNLLPEPKPEPLEGALQGIPASVGSVEGYVQVCRNLAEGLENGIEKPIVVVPYTDAGWAPLLMGATAIISEVGGQLSHGAIVAREYGIPAVMNVSQAMSRLKTGQRVRVDGYRGTIEILDNSN</sequence>
<keyword evidence="5 10" id="KW-1133">Transmembrane helix</keyword>
<dbReference type="SUPFAM" id="SSF52009">
    <property type="entry name" value="Phosphohistidine domain"/>
    <property type="match status" value="1"/>
</dbReference>
<gene>
    <name evidence="13" type="ORF">NIES46_16440</name>
</gene>
<keyword evidence="1" id="KW-1003">Cell membrane</keyword>